<evidence type="ECO:0000256" key="5">
    <source>
        <dbReference type="ARBA" id="ARBA00023163"/>
    </source>
</evidence>
<keyword evidence="4" id="KW-0238">DNA-binding</keyword>
<dbReference type="SUPFAM" id="SSF118290">
    <property type="entry name" value="WRKY DNA-binding domain"/>
    <property type="match status" value="2"/>
</dbReference>
<accession>A0A2G5D5G6</accession>
<dbReference type="PANTHER" id="PTHR31221">
    <property type="entry name" value="WRKY TRANSCRIPTION FACTOR PROTEIN 1-RELATED"/>
    <property type="match status" value="1"/>
</dbReference>
<feature type="domain" description="WRKY" evidence="8">
    <location>
        <begin position="393"/>
        <end position="475"/>
    </location>
</feature>
<dbReference type="GO" id="GO:0043565">
    <property type="term" value="F:sequence-specific DNA binding"/>
    <property type="evidence" value="ECO:0007669"/>
    <property type="project" value="InterPro"/>
</dbReference>
<dbReference type="Gene3D" id="2.20.25.80">
    <property type="entry name" value="WRKY domain"/>
    <property type="match status" value="2"/>
</dbReference>
<evidence type="ECO:0000256" key="6">
    <source>
        <dbReference type="ARBA" id="ARBA00023242"/>
    </source>
</evidence>
<evidence type="ECO:0000256" key="7">
    <source>
        <dbReference type="SAM" id="MobiDB-lite"/>
    </source>
</evidence>
<feature type="compositionally biased region" description="Polar residues" evidence="7">
    <location>
        <begin position="273"/>
        <end position="293"/>
    </location>
</feature>
<evidence type="ECO:0000313" key="9">
    <source>
        <dbReference type="EMBL" id="PIA38759.1"/>
    </source>
</evidence>
<dbReference type="OrthoDB" id="783645at2759"/>
<evidence type="ECO:0000313" key="10">
    <source>
        <dbReference type="Proteomes" id="UP000230069"/>
    </source>
</evidence>
<dbReference type="InterPro" id="IPR044810">
    <property type="entry name" value="WRKY_plant"/>
</dbReference>
<feature type="compositionally biased region" description="Low complexity" evidence="7">
    <location>
        <begin position="14"/>
        <end position="26"/>
    </location>
</feature>
<dbReference type="InterPro" id="IPR003657">
    <property type="entry name" value="WRKY_dom"/>
</dbReference>
<sequence length="498" mass="54482">MEAQDGERIVIAKPVPSRPSSSSLNSVSGLLSGTISTSSPSSFSETAVAAIRPKTVRIKSAAVNRASVAVVSSQGEASGTVGCYSSENTLNPEIKSSVVYKPLAKLVSSKTVHLLANLENFDVGHQYAVSQMQPQVQHANNADHHLLPQHVSIPNENLPSQVKTNQTSESLQAASQNLDGTQRAQISTMTGDRPSYDGYNWRKYGQKQVKGSEYPRSYYKCTHPNCPVKKKVERSFDGQIAEIVYKGEHNHSKPQPPKRHSLGLQEQGLASDVSGQETGNPSWSNSNTSTVRSEGSERIIDYKNGSKLSVNPSYLGKATKPYDSAMFGAFNSSLVITDGSCGLNGDCDEGSKRICAEDNQPKLKRRKNDHQSNEVAMLGKGVQDPHVVVQSSSDSEVFGDGFRWRKYGQKVVKGNPYPRTTIPWWKIRDMGVSSCRSYYRCTSIKCNVRKHVERAVDDPRAFITTYEGKHNHERPTVGNLNPVASDPDSATPPNKGKQ</sequence>
<evidence type="ECO:0000256" key="3">
    <source>
        <dbReference type="ARBA" id="ARBA00023015"/>
    </source>
</evidence>
<comment type="subcellular location">
    <subcellularLocation>
        <location evidence="1">Nucleus</location>
    </subcellularLocation>
</comment>
<feature type="region of interest" description="Disordered" evidence="7">
    <location>
        <begin position="269"/>
        <end position="295"/>
    </location>
</feature>
<keyword evidence="3" id="KW-0805">Transcription regulation</keyword>
<name>A0A2G5D5G6_AQUCA</name>
<feature type="domain" description="WRKY" evidence="8">
    <location>
        <begin position="197"/>
        <end position="254"/>
    </location>
</feature>
<dbReference type="InParanoid" id="A0A2G5D5G6"/>
<evidence type="ECO:0000256" key="4">
    <source>
        <dbReference type="ARBA" id="ARBA00023125"/>
    </source>
</evidence>
<dbReference type="AlphaFoldDB" id="A0A2G5D5G6"/>
<proteinExistence type="predicted"/>
<dbReference type="InterPro" id="IPR036576">
    <property type="entry name" value="WRKY_dom_sf"/>
</dbReference>
<keyword evidence="10" id="KW-1185">Reference proteome</keyword>
<evidence type="ECO:0000259" key="8">
    <source>
        <dbReference type="PROSITE" id="PS50811"/>
    </source>
</evidence>
<protein>
    <recommendedName>
        <fullName evidence="8">WRKY domain-containing protein</fullName>
    </recommendedName>
</protein>
<dbReference type="PANTHER" id="PTHR31221:SF90">
    <property type="entry name" value="WRKY TRANSCRIPTION FACTOR 44"/>
    <property type="match status" value="1"/>
</dbReference>
<gene>
    <name evidence="9" type="ORF">AQUCO_02700161v1</name>
</gene>
<dbReference type="GO" id="GO:0003700">
    <property type="term" value="F:DNA-binding transcription factor activity"/>
    <property type="evidence" value="ECO:0007669"/>
    <property type="project" value="InterPro"/>
</dbReference>
<feature type="region of interest" description="Disordered" evidence="7">
    <location>
        <begin position="152"/>
        <end position="171"/>
    </location>
</feature>
<organism evidence="9 10">
    <name type="scientific">Aquilegia coerulea</name>
    <name type="common">Rocky mountain columbine</name>
    <dbReference type="NCBI Taxonomy" id="218851"/>
    <lineage>
        <taxon>Eukaryota</taxon>
        <taxon>Viridiplantae</taxon>
        <taxon>Streptophyta</taxon>
        <taxon>Embryophyta</taxon>
        <taxon>Tracheophyta</taxon>
        <taxon>Spermatophyta</taxon>
        <taxon>Magnoliopsida</taxon>
        <taxon>Ranunculales</taxon>
        <taxon>Ranunculaceae</taxon>
        <taxon>Thalictroideae</taxon>
        <taxon>Aquilegia</taxon>
    </lineage>
</organism>
<keyword evidence="5" id="KW-0804">Transcription</keyword>
<feature type="region of interest" description="Disordered" evidence="7">
    <location>
        <begin position="1"/>
        <end position="26"/>
    </location>
</feature>
<dbReference type="FunCoup" id="A0A2G5D5G6">
    <property type="interactions" value="17"/>
</dbReference>
<dbReference type="STRING" id="218851.A0A2G5D5G6"/>
<evidence type="ECO:0000256" key="2">
    <source>
        <dbReference type="ARBA" id="ARBA00022737"/>
    </source>
</evidence>
<dbReference type="GO" id="GO:0005634">
    <property type="term" value="C:nucleus"/>
    <property type="evidence" value="ECO:0007669"/>
    <property type="project" value="UniProtKB-SubCell"/>
</dbReference>
<dbReference type="Pfam" id="PF03106">
    <property type="entry name" value="WRKY"/>
    <property type="match status" value="3"/>
</dbReference>
<reference evidence="9 10" key="1">
    <citation type="submission" date="2017-09" db="EMBL/GenBank/DDBJ databases">
        <title>WGS assembly of Aquilegia coerulea Goldsmith.</title>
        <authorList>
            <person name="Hodges S."/>
            <person name="Kramer E."/>
            <person name="Nordborg M."/>
            <person name="Tomkins J."/>
            <person name="Borevitz J."/>
            <person name="Derieg N."/>
            <person name="Yan J."/>
            <person name="Mihaltcheva S."/>
            <person name="Hayes R.D."/>
            <person name="Rokhsar D."/>
        </authorList>
    </citation>
    <scope>NUCLEOTIDE SEQUENCE [LARGE SCALE GENOMIC DNA]</scope>
    <source>
        <strain evidence="10">cv. Goldsmith</strain>
    </source>
</reference>
<dbReference type="SMART" id="SM00774">
    <property type="entry name" value="WRKY"/>
    <property type="match status" value="2"/>
</dbReference>
<dbReference type="EMBL" id="KZ305044">
    <property type="protein sequence ID" value="PIA38759.1"/>
    <property type="molecule type" value="Genomic_DNA"/>
</dbReference>
<keyword evidence="2" id="KW-0677">Repeat</keyword>
<evidence type="ECO:0000256" key="1">
    <source>
        <dbReference type="ARBA" id="ARBA00004123"/>
    </source>
</evidence>
<dbReference type="PROSITE" id="PS50811">
    <property type="entry name" value="WRKY"/>
    <property type="match status" value="2"/>
</dbReference>
<dbReference type="Proteomes" id="UP000230069">
    <property type="component" value="Unassembled WGS sequence"/>
</dbReference>
<feature type="region of interest" description="Disordered" evidence="7">
    <location>
        <begin position="468"/>
        <end position="498"/>
    </location>
</feature>
<feature type="compositionally biased region" description="Basic and acidic residues" evidence="7">
    <location>
        <begin position="1"/>
        <end position="10"/>
    </location>
</feature>
<keyword evidence="6" id="KW-0539">Nucleus</keyword>
<dbReference type="FunFam" id="2.20.25.80:FF:000006">
    <property type="entry name" value="WRKY transcription factor"/>
    <property type="match status" value="1"/>
</dbReference>